<gene>
    <name evidence="1" type="ORF">MNB_SV-6-672</name>
</gene>
<name>A0A1W1BQL0_9ZZZZ</name>
<dbReference type="EMBL" id="FPHC01000038">
    <property type="protein sequence ID" value="SFV55829.1"/>
    <property type="molecule type" value="Genomic_DNA"/>
</dbReference>
<organism evidence="1">
    <name type="scientific">hydrothermal vent metagenome</name>
    <dbReference type="NCBI Taxonomy" id="652676"/>
    <lineage>
        <taxon>unclassified sequences</taxon>
        <taxon>metagenomes</taxon>
        <taxon>ecological metagenomes</taxon>
    </lineage>
</organism>
<protein>
    <submittedName>
        <fullName evidence="1">Uncharacterized protein</fullName>
    </submittedName>
</protein>
<proteinExistence type="predicted"/>
<sequence>MDGGGATGVVLSFPILLLLFDEPPQPDIDIKITIIDTIFFTTAP</sequence>
<reference evidence="1" key="1">
    <citation type="submission" date="2016-10" db="EMBL/GenBank/DDBJ databases">
        <authorList>
            <person name="de Groot N.N."/>
        </authorList>
    </citation>
    <scope>NUCLEOTIDE SEQUENCE</scope>
</reference>
<evidence type="ECO:0000313" key="1">
    <source>
        <dbReference type="EMBL" id="SFV55829.1"/>
    </source>
</evidence>
<dbReference type="AlphaFoldDB" id="A0A1W1BQL0"/>
<accession>A0A1W1BQL0</accession>